<protein>
    <submittedName>
        <fullName evidence="2">FTH domain-containing protein</fullName>
    </submittedName>
</protein>
<organism evidence="1 2">
    <name type="scientific">Caenorhabditis tropicalis</name>
    <dbReference type="NCBI Taxonomy" id="1561998"/>
    <lineage>
        <taxon>Eukaryota</taxon>
        <taxon>Metazoa</taxon>
        <taxon>Ecdysozoa</taxon>
        <taxon>Nematoda</taxon>
        <taxon>Chromadorea</taxon>
        <taxon>Rhabditida</taxon>
        <taxon>Rhabditina</taxon>
        <taxon>Rhabditomorpha</taxon>
        <taxon>Rhabditoidea</taxon>
        <taxon>Rhabditidae</taxon>
        <taxon>Peloderinae</taxon>
        <taxon>Caenorhabditis</taxon>
    </lineage>
</organism>
<proteinExistence type="predicted"/>
<sequence>MRATVRMSREILFSIRTRKQRRLSDEQIKVNKDTRELVTCCINELYFVIKAQPFPYTRVLRLADVLMEHDRTIMKMLDTRHLITADVFDNDQIVFGELIEDFRKEIGVQYKELYKFMLTVEETHAFEGFRAMFDLPEYEDNMEEEERHIANFVNRKFVWLNGGPGPVWLFDGLQFYNNFPYVTNEYKNKLMSRYGPE</sequence>
<dbReference type="Proteomes" id="UP000095282">
    <property type="component" value="Unplaced"/>
</dbReference>
<keyword evidence="1" id="KW-1185">Reference proteome</keyword>
<reference evidence="2" key="1">
    <citation type="submission" date="2016-11" db="UniProtKB">
        <authorList>
            <consortium name="WormBaseParasite"/>
        </authorList>
    </citation>
    <scope>IDENTIFICATION</scope>
</reference>
<evidence type="ECO:0000313" key="1">
    <source>
        <dbReference type="Proteomes" id="UP000095282"/>
    </source>
</evidence>
<name>A0A1I7URU3_9PELO</name>
<evidence type="ECO:0000313" key="2">
    <source>
        <dbReference type="WBParaSite" id="Csp11.Scaffold630.g18710.t1"/>
    </source>
</evidence>
<accession>A0A1I7URU3</accession>
<dbReference type="WBParaSite" id="Csp11.Scaffold630.g18710.t1">
    <property type="protein sequence ID" value="Csp11.Scaffold630.g18710.t1"/>
    <property type="gene ID" value="Csp11.Scaffold630.g18710"/>
</dbReference>
<dbReference type="AlphaFoldDB" id="A0A1I7URU3"/>
<dbReference type="eggNOG" id="ENOG502THVA">
    <property type="taxonomic scope" value="Eukaryota"/>
</dbReference>